<dbReference type="InterPro" id="IPR001207">
    <property type="entry name" value="Transposase_mutator"/>
</dbReference>
<dbReference type="InterPro" id="IPR007527">
    <property type="entry name" value="Znf_SWIM"/>
</dbReference>
<evidence type="ECO:0000256" key="7">
    <source>
        <dbReference type="PROSITE-ProRule" id="PRU00325"/>
    </source>
</evidence>
<evidence type="ECO:0000259" key="9">
    <source>
        <dbReference type="PROSITE" id="PS50966"/>
    </source>
</evidence>
<proteinExistence type="predicted"/>
<dbReference type="Pfam" id="PF10551">
    <property type="entry name" value="MULE"/>
    <property type="match status" value="1"/>
</dbReference>
<keyword evidence="1" id="KW-0815">Transposition</keyword>
<evidence type="ECO:0000256" key="1">
    <source>
        <dbReference type="ARBA" id="ARBA00022578"/>
    </source>
</evidence>
<name>A0AAP0H2J7_9ASTR</name>
<evidence type="ECO:0000313" key="11">
    <source>
        <dbReference type="Proteomes" id="UP001408789"/>
    </source>
</evidence>
<feature type="compositionally biased region" description="Basic residues" evidence="8">
    <location>
        <begin position="129"/>
        <end position="138"/>
    </location>
</feature>
<dbReference type="GO" id="GO:0008270">
    <property type="term" value="F:zinc ion binding"/>
    <property type="evidence" value="ECO:0007669"/>
    <property type="project" value="UniProtKB-KW"/>
</dbReference>
<keyword evidence="2" id="KW-0479">Metal-binding</keyword>
<dbReference type="SMART" id="SM00575">
    <property type="entry name" value="ZnF_PMZ"/>
    <property type="match status" value="1"/>
</dbReference>
<dbReference type="GO" id="GO:0006313">
    <property type="term" value="P:DNA transposition"/>
    <property type="evidence" value="ECO:0007669"/>
    <property type="project" value="InterPro"/>
</dbReference>
<feature type="compositionally biased region" description="Low complexity" evidence="8">
    <location>
        <begin position="214"/>
        <end position="232"/>
    </location>
</feature>
<reference evidence="10 11" key="1">
    <citation type="submission" date="2024-04" db="EMBL/GenBank/DDBJ databases">
        <title>The reference genome of an endangered Asteraceae, Deinandra increscens subsp. villosa, native to the Central Coast of California.</title>
        <authorList>
            <person name="Guilliams M."/>
            <person name="Hasenstab-Lehman K."/>
            <person name="Meyer R."/>
            <person name="Mcevoy S."/>
        </authorList>
    </citation>
    <scope>NUCLEOTIDE SEQUENCE [LARGE SCALE GENOMIC DNA]</scope>
    <source>
        <tissue evidence="10">Leaf</tissue>
    </source>
</reference>
<gene>
    <name evidence="10" type="ORF">SSX86_011731</name>
</gene>
<evidence type="ECO:0000313" key="10">
    <source>
        <dbReference type="EMBL" id="KAK9067620.1"/>
    </source>
</evidence>
<comment type="caution">
    <text evidence="10">The sequence shown here is derived from an EMBL/GenBank/DDBJ whole genome shotgun (WGS) entry which is preliminary data.</text>
</comment>
<dbReference type="PANTHER" id="PTHR31973:SF190">
    <property type="entry name" value="MULE TRANSPOSASE DOMAIN-CONTAINING PROTEIN"/>
    <property type="match status" value="1"/>
</dbReference>
<feature type="region of interest" description="Disordered" evidence="8">
    <location>
        <begin position="206"/>
        <end position="244"/>
    </location>
</feature>
<evidence type="ECO:0000256" key="3">
    <source>
        <dbReference type="ARBA" id="ARBA00022771"/>
    </source>
</evidence>
<feature type="domain" description="SWIM-type" evidence="9">
    <location>
        <begin position="645"/>
        <end position="687"/>
    </location>
</feature>
<dbReference type="EMBL" id="JBCNJP010000014">
    <property type="protein sequence ID" value="KAK9067620.1"/>
    <property type="molecule type" value="Genomic_DNA"/>
</dbReference>
<dbReference type="PROSITE" id="PS50966">
    <property type="entry name" value="ZF_SWIM"/>
    <property type="match status" value="1"/>
</dbReference>
<keyword evidence="11" id="KW-1185">Reference proteome</keyword>
<evidence type="ECO:0000256" key="6">
    <source>
        <dbReference type="ARBA" id="ARBA00023172"/>
    </source>
</evidence>
<dbReference type="GO" id="GO:0004803">
    <property type="term" value="F:transposase activity"/>
    <property type="evidence" value="ECO:0007669"/>
    <property type="project" value="InterPro"/>
</dbReference>
<dbReference type="InterPro" id="IPR018289">
    <property type="entry name" value="MULE_transposase_dom"/>
</dbReference>
<dbReference type="AlphaFoldDB" id="A0AAP0H2J7"/>
<keyword evidence="6" id="KW-0233">DNA recombination</keyword>
<evidence type="ECO:0000256" key="4">
    <source>
        <dbReference type="ARBA" id="ARBA00022833"/>
    </source>
</evidence>
<dbReference type="Pfam" id="PF04434">
    <property type="entry name" value="SWIM"/>
    <property type="match status" value="1"/>
</dbReference>
<evidence type="ECO:0000256" key="8">
    <source>
        <dbReference type="SAM" id="MobiDB-lite"/>
    </source>
</evidence>
<accession>A0AAP0H2J7</accession>
<evidence type="ECO:0000256" key="5">
    <source>
        <dbReference type="ARBA" id="ARBA00023125"/>
    </source>
</evidence>
<dbReference type="PANTHER" id="PTHR31973">
    <property type="entry name" value="POLYPROTEIN, PUTATIVE-RELATED"/>
    <property type="match status" value="1"/>
</dbReference>
<protein>
    <recommendedName>
        <fullName evidence="9">SWIM-type domain-containing protein</fullName>
    </recommendedName>
</protein>
<organism evidence="10 11">
    <name type="scientific">Deinandra increscens subsp. villosa</name>
    <dbReference type="NCBI Taxonomy" id="3103831"/>
    <lineage>
        <taxon>Eukaryota</taxon>
        <taxon>Viridiplantae</taxon>
        <taxon>Streptophyta</taxon>
        <taxon>Embryophyta</taxon>
        <taxon>Tracheophyta</taxon>
        <taxon>Spermatophyta</taxon>
        <taxon>Magnoliopsida</taxon>
        <taxon>eudicotyledons</taxon>
        <taxon>Gunneridae</taxon>
        <taxon>Pentapetalae</taxon>
        <taxon>asterids</taxon>
        <taxon>campanulids</taxon>
        <taxon>Asterales</taxon>
        <taxon>Asteraceae</taxon>
        <taxon>Asteroideae</taxon>
        <taxon>Heliantheae alliance</taxon>
        <taxon>Madieae</taxon>
        <taxon>Madiinae</taxon>
        <taxon>Deinandra</taxon>
    </lineage>
</organism>
<keyword evidence="3 7" id="KW-0863">Zinc-finger</keyword>
<dbReference type="InterPro" id="IPR006564">
    <property type="entry name" value="Znf_PMZ"/>
</dbReference>
<feature type="region of interest" description="Disordered" evidence="8">
    <location>
        <begin position="104"/>
        <end position="138"/>
    </location>
</feature>
<dbReference type="PROSITE" id="PS01007">
    <property type="entry name" value="TRANSPOSASE_MUTATOR"/>
    <property type="match status" value="1"/>
</dbReference>
<dbReference type="Proteomes" id="UP001408789">
    <property type="component" value="Unassembled WGS sequence"/>
</dbReference>
<keyword evidence="5" id="KW-0238">DNA-binding</keyword>
<keyword evidence="4" id="KW-0862">Zinc</keyword>
<sequence length="827" mass="93741">MPLTGSCQRTKVVIEDLEDVDTLNFGPPKCLLGWHEKPVKDNVIDDASDSSDASDYTYTYEAEKEAEEVEVDMRDFHNYVDKGEEFVGGNDIVEVQDESGIVTDSDDEYVSDGSIQSLTDESSDDFETRRKKGLRMHRKKMKKQLAENDKSGIGFHVGQTFGDPADLKELIKRHAVETKRDLYFLKNDRERVKVICNGGDQFVEATGSSKTECGPGQTVSGSGQSVSGQKSVGDGDHSGTKKKKYFKKEHTSTCPWLLYASKGDEGTWMIKTYKPTHTCTKTRTPKACIAGYMAKEKWVLSQVECNPNLSIKSIQEHLQTNLGVAVSRQKAFRTKQQAIEQVRGDYKDQYRSLRDYFLEVRKGNPGSTLLIQVEAEGNPESSTRVFKRVYVCLKAMKDGFKACQRELLGLDGAFMKGPYPGQLLTAVGVDPNNCIYPLAYAIVEAENKDSWIWFLQCIQHDLELPSNCNFTFISDRQKGIIPALSHVFPAAEHRFCLRHIHQNMKATWGGKLFKDKLFNCATATTVMKFQHYMEDLKKFNEECYKWLVAIPPQHWARSHFTGRAKNDMLLNNLCEVFNAKLVEGRDKPIISALEYIREYLMRRVAKNILMIEKSHGLLTPTATKMFNQIKKEAQDYTVEWNGDLYEVTGPYQNKRVVNARDKTSSCIKWELTGMPCKHAVAVIWNMKQFRLTSTTPENWVDPCYHLETWKNVYSFKVGALNGKDLWPQDETPTMLNPPIYHIPIGRPKKKRRKSALEVDEEMEKGGKLSKRLKTVKCGKCHKLGHNQRSCKGQVDVGSGGNKVVQVRKKAVGVGKKAVKSKVKNTTT</sequence>
<dbReference type="GO" id="GO:0003677">
    <property type="term" value="F:DNA binding"/>
    <property type="evidence" value="ECO:0007669"/>
    <property type="project" value="UniProtKB-KW"/>
</dbReference>
<evidence type="ECO:0000256" key="2">
    <source>
        <dbReference type="ARBA" id="ARBA00022723"/>
    </source>
</evidence>